<dbReference type="PROSITE" id="PS51257">
    <property type="entry name" value="PROKAR_LIPOPROTEIN"/>
    <property type="match status" value="1"/>
</dbReference>
<dbReference type="Proteomes" id="UP000008634">
    <property type="component" value="Chromosome"/>
</dbReference>
<dbReference type="InterPro" id="IPR036034">
    <property type="entry name" value="PDZ_sf"/>
</dbReference>
<dbReference type="SUPFAM" id="SSF55486">
    <property type="entry name" value="Metalloproteases ('zincins'), catalytic domain"/>
    <property type="match status" value="1"/>
</dbReference>
<evidence type="ECO:0000259" key="2">
    <source>
        <dbReference type="Pfam" id="PF05299"/>
    </source>
</evidence>
<protein>
    <submittedName>
        <fullName evidence="4">Peptidase M61 domain protein</fullName>
    </submittedName>
</protein>
<dbReference type="EMBL" id="CP002453">
    <property type="protein sequence ID" value="ADV49339.1"/>
    <property type="molecule type" value="Genomic_DNA"/>
</dbReference>
<evidence type="ECO:0000313" key="4">
    <source>
        <dbReference type="EMBL" id="ADV49339.1"/>
    </source>
</evidence>
<dbReference type="InterPro" id="IPR027268">
    <property type="entry name" value="Peptidase_M4/M1_CTD_sf"/>
</dbReference>
<dbReference type="eggNOG" id="COG3975">
    <property type="taxonomic scope" value="Bacteria"/>
</dbReference>
<dbReference type="Gene3D" id="2.60.40.3650">
    <property type="match status" value="1"/>
</dbReference>
<dbReference type="InterPro" id="IPR040756">
    <property type="entry name" value="Peptidase_M61_N"/>
</dbReference>
<proteinExistence type="predicted"/>
<keyword evidence="1" id="KW-0732">Signal</keyword>
<feature type="chain" id="PRO_5003212571" evidence="1">
    <location>
        <begin position="22"/>
        <end position="626"/>
    </location>
</feature>
<dbReference type="Pfam" id="PF17899">
    <property type="entry name" value="Peptidase_M61_N"/>
    <property type="match status" value="1"/>
</dbReference>
<reference evidence="4 5" key="1">
    <citation type="journal article" date="2010" name="Stand. Genomic Sci.">
        <title>Complete genome sequence of Cellulophaga algicola type strain (IC166).</title>
        <authorList>
            <person name="Abt B."/>
            <person name="Lu M."/>
            <person name="Misra M."/>
            <person name="Han C."/>
            <person name="Nolan M."/>
            <person name="Lucas S."/>
            <person name="Hammon N."/>
            <person name="Deshpande S."/>
            <person name="Cheng J.F."/>
            <person name="Tapia R."/>
            <person name="Goodwin L."/>
            <person name="Pitluck S."/>
            <person name="Liolios K."/>
            <person name="Pagani I."/>
            <person name="Ivanova N."/>
            <person name="Mavromatis K."/>
            <person name="Ovchinikova G."/>
            <person name="Pati A."/>
            <person name="Chen A."/>
            <person name="Palaniappan K."/>
            <person name="Land M."/>
            <person name="Hauser L."/>
            <person name="Chang Y.J."/>
            <person name="Jeffries C.D."/>
            <person name="Detter J.C."/>
            <person name="Brambilla E."/>
            <person name="Rohde M."/>
            <person name="Tindall B.J."/>
            <person name="Goker M."/>
            <person name="Woyke T."/>
            <person name="Bristow J."/>
            <person name="Eisen J.A."/>
            <person name="Markowitz V."/>
            <person name="Hugenholtz P."/>
            <person name="Kyrpides N.C."/>
            <person name="Klenk H.P."/>
            <person name="Lapidus A."/>
        </authorList>
    </citation>
    <scope>NUCLEOTIDE SEQUENCE [LARGE SCALE GENOMIC DNA]</scope>
    <source>
        <strain evidence="5">DSM 14237 / IC166 / ACAM 630</strain>
    </source>
</reference>
<dbReference type="Gene3D" id="1.10.390.10">
    <property type="entry name" value="Neutral Protease Domain 2"/>
    <property type="match status" value="1"/>
</dbReference>
<dbReference type="KEGG" id="cao:Celal_2043"/>
<dbReference type="InterPro" id="IPR007963">
    <property type="entry name" value="Peptidase_M61_catalytic"/>
</dbReference>
<evidence type="ECO:0000313" key="5">
    <source>
        <dbReference type="Proteomes" id="UP000008634"/>
    </source>
</evidence>
<feature type="domain" description="Peptidase M61 N-terminal" evidence="3">
    <location>
        <begin position="38"/>
        <end position="217"/>
    </location>
</feature>
<dbReference type="STRING" id="688270.Celal_2043"/>
<organism evidence="4 5">
    <name type="scientific">Cellulophaga algicola (strain DSM 14237 / IC166 / ACAM 630)</name>
    <dbReference type="NCBI Taxonomy" id="688270"/>
    <lineage>
        <taxon>Bacteria</taxon>
        <taxon>Pseudomonadati</taxon>
        <taxon>Bacteroidota</taxon>
        <taxon>Flavobacteriia</taxon>
        <taxon>Flavobacteriales</taxon>
        <taxon>Flavobacteriaceae</taxon>
        <taxon>Cellulophaga</taxon>
    </lineage>
</organism>
<feature type="signal peptide" evidence="1">
    <location>
        <begin position="1"/>
        <end position="21"/>
    </location>
</feature>
<dbReference type="HOGENOM" id="CLU_022755_1_0_10"/>
<name>E6X4L4_CELAD</name>
<dbReference type="AlphaFoldDB" id="E6X4L4"/>
<accession>E6X4L4</accession>
<evidence type="ECO:0000256" key="1">
    <source>
        <dbReference type="SAM" id="SignalP"/>
    </source>
</evidence>
<keyword evidence="5" id="KW-1185">Reference proteome</keyword>
<evidence type="ECO:0000259" key="3">
    <source>
        <dbReference type="Pfam" id="PF17899"/>
    </source>
</evidence>
<dbReference type="Pfam" id="PF05299">
    <property type="entry name" value="Peptidase_M61"/>
    <property type="match status" value="1"/>
</dbReference>
<sequence>MNTIYMKKIGFFIALSILMQACGSSKSLVTADKSIIKVKLDLVTVLEDKVLVEVDPGAFSANEVLFFIPKTVPGTYSTDNYGKYIENFKAFDYKGAELSVSKKDDNTWVITNGASLDKVSYYVNDTYDSESEVESAVFSPSGTNILKDRNFMLNLHGFVGYFKGLTEVPYELSILHPANLKATTSLKETNSKKVAGLDVFYASRYFEVTDNPILYAKADVASFEVNGITVNLSVYSPNGLYKASALKDRMFKMMSAQKTFLGDVNSTKEYNILLYLSELENDASGFGALEHHTSTVVVLPEQMDQVRLEQALVDVVSHEFFHIVTPLSVHSEEIQYFDFNDPKMSKHLWMYEGTTEYFANLFQIQQGLISEEEFYERIMGKMLNAKRYDDTMSFTVMSENILDDPYKDNYGNVYEKGTLINMALDITLRDLSEGEKSVLWLLKELSKKYGDAIPFKDDALIGEIVSMTYPEIADFFAANVVGTTPIDYNDYLSKVGLELGTVEEQSGYFLKGDVPFIDVDQANNNAVFVRENIELNSFFVAIGLKGGDVFKSIDGTEITLESLRPIIGQSFGWPTDKLVTIVVMRNGEELTLTGKAGIPVVKVDKIKSKDNVTDAQLQLRQVWMKG</sequence>
<dbReference type="SUPFAM" id="SSF50156">
    <property type="entry name" value="PDZ domain-like"/>
    <property type="match status" value="1"/>
</dbReference>
<feature type="domain" description="Peptidase M61 catalytic" evidence="2">
    <location>
        <begin position="313"/>
        <end position="403"/>
    </location>
</feature>
<gene>
    <name evidence="4" type="ordered locus">Celal_2043</name>
</gene>